<dbReference type="Gene3D" id="1.20.1440.50">
    <property type="entry name" value="Ta0600-like"/>
    <property type="match status" value="1"/>
</dbReference>
<dbReference type="AlphaFoldDB" id="A0A380JW30"/>
<dbReference type="SUPFAM" id="SSF109797">
    <property type="entry name" value="Bacteriocin immunity protein-like"/>
    <property type="match status" value="1"/>
</dbReference>
<dbReference type="InterPro" id="IPR015046">
    <property type="entry name" value="LciA_Immunity-like"/>
</dbReference>
<dbReference type="GO" id="GO:0030153">
    <property type="term" value="P:bacteriocin immunity"/>
    <property type="evidence" value="ECO:0007669"/>
    <property type="project" value="UniProtKB-KW"/>
</dbReference>
<keyword evidence="1" id="KW-0079">Bacteriocin immunity</keyword>
<dbReference type="Pfam" id="PF08951">
    <property type="entry name" value="EntA_Immun"/>
    <property type="match status" value="1"/>
</dbReference>
<reference evidence="2 3" key="1">
    <citation type="submission" date="2018-06" db="EMBL/GenBank/DDBJ databases">
        <authorList>
            <consortium name="Pathogen Informatics"/>
            <person name="Doyle S."/>
        </authorList>
    </citation>
    <scope>NUCLEOTIDE SEQUENCE [LARGE SCALE GENOMIC DNA]</scope>
    <source>
        <strain evidence="2 3">NCTC4670</strain>
    </source>
</reference>
<sequence>MITRKNRENVFLSQLFLSASNKLIKQSNPLGIAHQLNQDLDHYLLDNDLLLPKSLCPLKKSTGELYFRGSLISVGKEREEKEKGYHDRI</sequence>
<evidence type="ECO:0000313" key="2">
    <source>
        <dbReference type="EMBL" id="SUN50573.1"/>
    </source>
</evidence>
<organism evidence="2 3">
    <name type="scientific">Streptococcus dysgalactiae subsp. dysgalactiae</name>
    <dbReference type="NCBI Taxonomy" id="99822"/>
    <lineage>
        <taxon>Bacteria</taxon>
        <taxon>Bacillati</taxon>
        <taxon>Bacillota</taxon>
        <taxon>Bacilli</taxon>
        <taxon>Lactobacillales</taxon>
        <taxon>Streptococcaceae</taxon>
        <taxon>Streptococcus</taxon>
    </lineage>
</organism>
<dbReference type="InterPro" id="IPR023130">
    <property type="entry name" value="Ta0600-like_sf"/>
</dbReference>
<proteinExistence type="predicted"/>
<evidence type="ECO:0000256" key="1">
    <source>
        <dbReference type="ARBA" id="ARBA00023025"/>
    </source>
</evidence>
<dbReference type="Proteomes" id="UP000254797">
    <property type="component" value="Unassembled WGS sequence"/>
</dbReference>
<protein>
    <submittedName>
        <fullName evidence="2">Enterocin A Immunity family protein</fullName>
    </submittedName>
</protein>
<evidence type="ECO:0000313" key="3">
    <source>
        <dbReference type="Proteomes" id="UP000254797"/>
    </source>
</evidence>
<gene>
    <name evidence="2" type="ORF">NCTC4670_01475</name>
</gene>
<accession>A0A380JW30</accession>
<name>A0A380JW30_STRDY</name>
<dbReference type="EMBL" id="UHFG01000004">
    <property type="protein sequence ID" value="SUN50573.1"/>
    <property type="molecule type" value="Genomic_DNA"/>
</dbReference>